<dbReference type="InParanoid" id="A0A1J7J389"/>
<gene>
    <name evidence="2" type="ORF">CONLIGDRAFT_201446</name>
</gene>
<feature type="compositionally biased region" description="Low complexity" evidence="1">
    <location>
        <begin position="27"/>
        <end position="38"/>
    </location>
</feature>
<evidence type="ECO:0000313" key="3">
    <source>
        <dbReference type="Proteomes" id="UP000182658"/>
    </source>
</evidence>
<sequence>MSDSAPQKVDYQALKAWIAAQEAYAAATGEPAPTTPAQRKAIAELSKSNPSPLTQNVTLGDMDSISILHHYVNATQAQGTTLTYSDPLPTPSPSSPPPLWTQTLVLTLSPSSPPLTFPSHKTGGLILLDAVGSRSAPPAFTRVRDAKKYAAQTAVSYLASLGKLVPSPATGTLAPPSPPARRGVPTSGGGGGAVDARDDSIPATQRVAELCRRLGLQAPSYELVPAAGAAAGAGVWDGEADFGRDRWSVPDGTGRVEGVYGKRNAKEGVAERVLVYLLGVEEERERTRRELEESEDEDDSEEF</sequence>
<protein>
    <recommendedName>
        <fullName evidence="4">DRBM domain-containing protein</fullName>
    </recommendedName>
</protein>
<feature type="compositionally biased region" description="Acidic residues" evidence="1">
    <location>
        <begin position="292"/>
        <end position="303"/>
    </location>
</feature>
<dbReference type="AlphaFoldDB" id="A0A1J7J389"/>
<evidence type="ECO:0000313" key="2">
    <source>
        <dbReference type="EMBL" id="OIW33925.1"/>
    </source>
</evidence>
<dbReference type="Proteomes" id="UP000182658">
    <property type="component" value="Unassembled WGS sequence"/>
</dbReference>
<reference evidence="2 3" key="1">
    <citation type="submission" date="2016-10" db="EMBL/GenBank/DDBJ databases">
        <title>Draft genome sequence of Coniochaeta ligniaria NRRL30616, a lignocellulolytic fungus for bioabatement of inhibitors in plant biomass hydrolysates.</title>
        <authorList>
            <consortium name="DOE Joint Genome Institute"/>
            <person name="Jimenez D.J."/>
            <person name="Hector R.E."/>
            <person name="Riley R."/>
            <person name="Sun H."/>
            <person name="Grigoriev I.V."/>
            <person name="Van Elsas J.D."/>
            <person name="Nichols N.N."/>
        </authorList>
    </citation>
    <scope>NUCLEOTIDE SEQUENCE [LARGE SCALE GENOMIC DNA]</scope>
    <source>
        <strain evidence="2 3">NRRL 30616</strain>
    </source>
</reference>
<dbReference type="OrthoDB" id="5222339at2759"/>
<evidence type="ECO:0008006" key="4">
    <source>
        <dbReference type="Google" id="ProtNLM"/>
    </source>
</evidence>
<feature type="region of interest" description="Disordered" evidence="1">
    <location>
        <begin position="283"/>
        <end position="303"/>
    </location>
</feature>
<accession>A0A1J7J389</accession>
<name>A0A1J7J389_9PEZI</name>
<keyword evidence="3" id="KW-1185">Reference proteome</keyword>
<evidence type="ECO:0000256" key="1">
    <source>
        <dbReference type="SAM" id="MobiDB-lite"/>
    </source>
</evidence>
<organism evidence="2 3">
    <name type="scientific">Coniochaeta ligniaria NRRL 30616</name>
    <dbReference type="NCBI Taxonomy" id="1408157"/>
    <lineage>
        <taxon>Eukaryota</taxon>
        <taxon>Fungi</taxon>
        <taxon>Dikarya</taxon>
        <taxon>Ascomycota</taxon>
        <taxon>Pezizomycotina</taxon>
        <taxon>Sordariomycetes</taxon>
        <taxon>Sordariomycetidae</taxon>
        <taxon>Coniochaetales</taxon>
        <taxon>Coniochaetaceae</taxon>
        <taxon>Coniochaeta</taxon>
    </lineage>
</organism>
<proteinExistence type="predicted"/>
<dbReference type="STRING" id="1408157.A0A1J7J389"/>
<feature type="region of interest" description="Disordered" evidence="1">
    <location>
        <begin position="27"/>
        <end position="49"/>
    </location>
</feature>
<dbReference type="EMBL" id="KV875094">
    <property type="protein sequence ID" value="OIW33925.1"/>
    <property type="molecule type" value="Genomic_DNA"/>
</dbReference>
<feature type="region of interest" description="Disordered" evidence="1">
    <location>
        <begin position="169"/>
        <end position="199"/>
    </location>
</feature>